<dbReference type="Pfam" id="PF00229">
    <property type="entry name" value="TNF"/>
    <property type="match status" value="1"/>
</dbReference>
<reference evidence="8 9" key="1">
    <citation type="submission" date="2024-06" db="EMBL/GenBank/DDBJ databases">
        <authorList>
            <person name="Pan Q."/>
            <person name="Wen M."/>
            <person name="Jouanno E."/>
            <person name="Zahm M."/>
            <person name="Klopp C."/>
            <person name="Cabau C."/>
            <person name="Louis A."/>
            <person name="Berthelot C."/>
            <person name="Parey E."/>
            <person name="Roest Crollius H."/>
            <person name="Montfort J."/>
            <person name="Robinson-Rechavi M."/>
            <person name="Bouchez O."/>
            <person name="Lampietro C."/>
            <person name="Lopez Roques C."/>
            <person name="Donnadieu C."/>
            <person name="Postlethwait J."/>
            <person name="Bobe J."/>
            <person name="Verreycken H."/>
            <person name="Guiguen Y."/>
        </authorList>
    </citation>
    <scope>NUCLEOTIDE SEQUENCE [LARGE SCALE GENOMIC DNA]</scope>
    <source>
        <strain evidence="8">Up_M1</strain>
        <tissue evidence="8">Testis</tissue>
    </source>
</reference>
<keyword evidence="9" id="KW-1185">Reference proteome</keyword>
<dbReference type="PANTHER" id="PTHR11471:SF57">
    <property type="entry name" value="CD154"/>
    <property type="match status" value="1"/>
</dbReference>
<dbReference type="PROSITE" id="PS50049">
    <property type="entry name" value="THD_2"/>
    <property type="match status" value="1"/>
</dbReference>
<dbReference type="SUPFAM" id="SSF49842">
    <property type="entry name" value="TNF-like"/>
    <property type="match status" value="1"/>
</dbReference>
<evidence type="ECO:0000256" key="2">
    <source>
        <dbReference type="ARBA" id="ARBA00008670"/>
    </source>
</evidence>
<dbReference type="GO" id="GO:0016020">
    <property type="term" value="C:membrane"/>
    <property type="evidence" value="ECO:0007669"/>
    <property type="project" value="UniProtKB-SubCell"/>
</dbReference>
<dbReference type="InterPro" id="IPR006052">
    <property type="entry name" value="TNF_dom"/>
</dbReference>
<protein>
    <recommendedName>
        <fullName evidence="7">THD domain-containing protein</fullName>
    </recommendedName>
</protein>
<dbReference type="GO" id="GO:0005125">
    <property type="term" value="F:cytokine activity"/>
    <property type="evidence" value="ECO:0007669"/>
    <property type="project" value="UniProtKB-KW"/>
</dbReference>
<keyword evidence="3" id="KW-0202">Cytokine</keyword>
<name>A0ABD0X8N9_UMBPY</name>
<evidence type="ECO:0000256" key="6">
    <source>
        <dbReference type="SAM" id="Phobius"/>
    </source>
</evidence>
<gene>
    <name evidence="8" type="ORF">UPYG_G00216070</name>
</gene>
<evidence type="ECO:0000313" key="8">
    <source>
        <dbReference type="EMBL" id="KAL0974132.1"/>
    </source>
</evidence>
<feature type="domain" description="THD" evidence="7">
    <location>
        <begin position="110"/>
        <end position="257"/>
    </location>
</feature>
<feature type="transmembrane region" description="Helical" evidence="6">
    <location>
        <begin position="30"/>
        <end position="53"/>
    </location>
</feature>
<feature type="region of interest" description="Disordered" evidence="5">
    <location>
        <begin position="1"/>
        <end position="21"/>
    </location>
</feature>
<comment type="subcellular location">
    <subcellularLocation>
        <location evidence="1">Membrane</location>
    </subcellularLocation>
</comment>
<dbReference type="GO" id="GO:0005615">
    <property type="term" value="C:extracellular space"/>
    <property type="evidence" value="ECO:0007669"/>
    <property type="project" value="UniProtKB-KW"/>
</dbReference>
<sequence>MINTFHSSLPPPIPPRLGSGRPGPAQNKPLLRFLIGVVMVQMTLVVVGFIYLYHMENLYHKDLTHKYLDDMIILRRLEDCEKDSQLLLDCTKLLETYKNVLAKVSQAEGKAAKITGNMPSVGAMARMIVKGPVSSSNYLEWNIKHSVLKNINYYKSSWLNVTQPGDYNIYAQVAFSKWHPKTPLASRVKLRKGEDQEEVVLMTAYCALGKQNQSETCTAFQAGVFNLETGDQLSVWVTDPILVNYEVESTTFGLYRL</sequence>
<organism evidence="8 9">
    <name type="scientific">Umbra pygmaea</name>
    <name type="common">Eastern mudminnow</name>
    <dbReference type="NCBI Taxonomy" id="75934"/>
    <lineage>
        <taxon>Eukaryota</taxon>
        <taxon>Metazoa</taxon>
        <taxon>Chordata</taxon>
        <taxon>Craniata</taxon>
        <taxon>Vertebrata</taxon>
        <taxon>Euteleostomi</taxon>
        <taxon>Actinopterygii</taxon>
        <taxon>Neopterygii</taxon>
        <taxon>Teleostei</taxon>
        <taxon>Protacanthopterygii</taxon>
        <taxon>Esociformes</taxon>
        <taxon>Umbridae</taxon>
        <taxon>Umbra</taxon>
    </lineage>
</organism>
<dbReference type="EMBL" id="JAGEUA010000006">
    <property type="protein sequence ID" value="KAL0974132.1"/>
    <property type="molecule type" value="Genomic_DNA"/>
</dbReference>
<dbReference type="AlphaFoldDB" id="A0ABD0X8N9"/>
<keyword evidence="4 6" id="KW-0472">Membrane</keyword>
<dbReference type="InterPro" id="IPR008983">
    <property type="entry name" value="Tumour_necrosis_fac-like_dom"/>
</dbReference>
<dbReference type="Proteomes" id="UP001557470">
    <property type="component" value="Unassembled WGS sequence"/>
</dbReference>
<accession>A0ABD0X8N9</accession>
<evidence type="ECO:0000259" key="7">
    <source>
        <dbReference type="PROSITE" id="PS50049"/>
    </source>
</evidence>
<evidence type="ECO:0000256" key="1">
    <source>
        <dbReference type="ARBA" id="ARBA00004370"/>
    </source>
</evidence>
<keyword evidence="6" id="KW-1133">Transmembrane helix</keyword>
<dbReference type="Gene3D" id="2.60.120.40">
    <property type="match status" value="1"/>
</dbReference>
<evidence type="ECO:0000256" key="3">
    <source>
        <dbReference type="ARBA" id="ARBA00022514"/>
    </source>
</evidence>
<evidence type="ECO:0000256" key="4">
    <source>
        <dbReference type="ARBA" id="ARBA00023136"/>
    </source>
</evidence>
<evidence type="ECO:0000313" key="9">
    <source>
        <dbReference type="Proteomes" id="UP001557470"/>
    </source>
</evidence>
<dbReference type="PANTHER" id="PTHR11471">
    <property type="entry name" value="TUMOR NECROSIS FACTOR FAMILY MEMBER"/>
    <property type="match status" value="1"/>
</dbReference>
<comment type="similarity">
    <text evidence="2">Belongs to the tumor necrosis factor family.</text>
</comment>
<evidence type="ECO:0000256" key="5">
    <source>
        <dbReference type="SAM" id="MobiDB-lite"/>
    </source>
</evidence>
<keyword evidence="6" id="KW-0812">Transmembrane</keyword>
<dbReference type="SMART" id="SM00207">
    <property type="entry name" value="TNF"/>
    <property type="match status" value="1"/>
</dbReference>
<comment type="caution">
    <text evidence="8">The sequence shown here is derived from an EMBL/GenBank/DDBJ whole genome shotgun (WGS) entry which is preliminary data.</text>
</comment>
<proteinExistence type="inferred from homology"/>